<dbReference type="FunCoup" id="A0A6P8IBV4">
    <property type="interactions" value="285"/>
</dbReference>
<feature type="domain" description="Aminotransferase class I/classII large" evidence="1">
    <location>
        <begin position="13"/>
        <end position="397"/>
    </location>
</feature>
<organism evidence="2 3">
    <name type="scientific">Actinia tenebrosa</name>
    <name type="common">Australian red waratah sea anemone</name>
    <dbReference type="NCBI Taxonomy" id="6105"/>
    <lineage>
        <taxon>Eukaryota</taxon>
        <taxon>Metazoa</taxon>
        <taxon>Cnidaria</taxon>
        <taxon>Anthozoa</taxon>
        <taxon>Hexacorallia</taxon>
        <taxon>Actiniaria</taxon>
        <taxon>Actiniidae</taxon>
        <taxon>Actinia</taxon>
    </lineage>
</organism>
<dbReference type="GO" id="GO:0047536">
    <property type="term" value="F:2-aminoadipate transaminase activity"/>
    <property type="evidence" value="ECO:0007669"/>
    <property type="project" value="TreeGrafter"/>
</dbReference>
<dbReference type="RefSeq" id="XP_031564871.1">
    <property type="nucleotide sequence ID" value="XM_031709011.1"/>
</dbReference>
<dbReference type="SUPFAM" id="SSF53383">
    <property type="entry name" value="PLP-dependent transferases"/>
    <property type="match status" value="1"/>
</dbReference>
<dbReference type="InterPro" id="IPR015422">
    <property type="entry name" value="PyrdxlP-dep_Trfase_small"/>
</dbReference>
<evidence type="ECO:0000259" key="1">
    <source>
        <dbReference type="Pfam" id="PF00155"/>
    </source>
</evidence>
<proteinExistence type="predicted"/>
<dbReference type="GO" id="GO:0030170">
    <property type="term" value="F:pyridoxal phosphate binding"/>
    <property type="evidence" value="ECO:0007669"/>
    <property type="project" value="InterPro"/>
</dbReference>
<dbReference type="CDD" id="cd00609">
    <property type="entry name" value="AAT_like"/>
    <property type="match status" value="1"/>
</dbReference>
<evidence type="ECO:0000313" key="2">
    <source>
        <dbReference type="Proteomes" id="UP000515163"/>
    </source>
</evidence>
<dbReference type="InterPro" id="IPR015421">
    <property type="entry name" value="PyrdxlP-dep_Trfase_major"/>
</dbReference>
<gene>
    <name evidence="3" type="primary">LOC116300198</name>
</gene>
<sequence length="408" mass="45417">MAHLFSHIDEQGLVGLGVGAPDKSLLKKTADVMLQGTKALLESGDVDCLQYGPRRGDSEMLKELAKFLSDEYQDEVKSENLMINAGATQGLKFLSKSLFDPGDLALFEDPTYFIAITVLVKDIGLKPMAVSTDEDGINVDEVDKILTEHVAGKTLTSNKPYSALVYLVPTFNNPKGTILSEEKSKKLIKVLRKHKAIAICDDVYNTLSFIDERPPLVTPPPKRLFAYDNEADADYQGNVVSNCTFSKTLGPGLRLGWVEAPPHLLTILESSGYVLSGGCFNHYTSCVIREALKLGLISKLVVEVREVYQSRKNALCDAIDKFLPMAQYLRPKGGYFVWVILPENINTNDLFTICKEKYRVLFRPGTLCSCVGNFPNCLRLSFSYYSEEILSEAVRKIRMAIDDLLNYK</sequence>
<protein>
    <submittedName>
        <fullName evidence="3">Uncharacterized protein YER152C-like</fullName>
    </submittedName>
</protein>
<dbReference type="OrthoDB" id="7042322at2759"/>
<accession>A0A6P8IBV4</accession>
<dbReference type="KEGG" id="aten:116300198"/>
<dbReference type="Gene3D" id="3.40.640.10">
    <property type="entry name" value="Type I PLP-dependent aspartate aminotransferase-like (Major domain)"/>
    <property type="match status" value="1"/>
</dbReference>
<dbReference type="InterPro" id="IPR004839">
    <property type="entry name" value="Aminotransferase_I/II_large"/>
</dbReference>
<evidence type="ECO:0000313" key="3">
    <source>
        <dbReference type="RefSeq" id="XP_031564871.1"/>
    </source>
</evidence>
<dbReference type="Proteomes" id="UP000515163">
    <property type="component" value="Unplaced"/>
</dbReference>
<dbReference type="PANTHER" id="PTHR42858">
    <property type="entry name" value="AMINOTRANSFERASE"/>
    <property type="match status" value="1"/>
</dbReference>
<dbReference type="GeneID" id="116300198"/>
<dbReference type="AlphaFoldDB" id="A0A6P8IBV4"/>
<name>A0A6P8IBV4_ACTTE</name>
<dbReference type="InterPro" id="IPR015424">
    <property type="entry name" value="PyrdxlP-dep_Trfase"/>
</dbReference>
<dbReference type="Gene3D" id="3.90.1150.10">
    <property type="entry name" value="Aspartate Aminotransferase, domain 1"/>
    <property type="match status" value="1"/>
</dbReference>
<reference evidence="3" key="1">
    <citation type="submission" date="2025-08" db="UniProtKB">
        <authorList>
            <consortium name="RefSeq"/>
        </authorList>
    </citation>
    <scope>IDENTIFICATION</scope>
    <source>
        <tissue evidence="3">Tentacle</tissue>
    </source>
</reference>
<dbReference type="PANTHER" id="PTHR42858:SF1">
    <property type="entry name" value="LD15494P"/>
    <property type="match status" value="1"/>
</dbReference>
<keyword evidence="2" id="KW-1185">Reference proteome</keyword>
<dbReference type="InParanoid" id="A0A6P8IBV4"/>
<dbReference type="Pfam" id="PF00155">
    <property type="entry name" value="Aminotran_1_2"/>
    <property type="match status" value="1"/>
</dbReference>